<gene>
    <name evidence="4" type="primary">LSM1</name>
    <name evidence="6" type="ORF">M896_051940</name>
</gene>
<dbReference type="GO" id="GO:1990726">
    <property type="term" value="C:Lsm1-7-Pat1 complex"/>
    <property type="evidence" value="ECO:0007669"/>
    <property type="project" value="TreeGrafter"/>
</dbReference>
<comment type="subunit">
    <text evidence="4">Component of the heptameric LSM1-LSM7 complex that forms a seven-membered ring structure with a donut shape.</text>
</comment>
<evidence type="ECO:0000256" key="4">
    <source>
        <dbReference type="RuleBase" id="RU365047"/>
    </source>
</evidence>
<feature type="domain" description="Sm" evidence="5">
    <location>
        <begin position="10"/>
        <end position="78"/>
    </location>
</feature>
<dbReference type="GO" id="GO:0000932">
    <property type="term" value="C:P-body"/>
    <property type="evidence" value="ECO:0007669"/>
    <property type="project" value="UniProtKB-SubCell"/>
</dbReference>
<dbReference type="GO" id="GO:0003729">
    <property type="term" value="F:mRNA binding"/>
    <property type="evidence" value="ECO:0007669"/>
    <property type="project" value="TreeGrafter"/>
</dbReference>
<proteinExistence type="inferred from homology"/>
<comment type="similarity">
    <text evidence="4">Belongs to the snRNP Sm proteins family.</text>
</comment>
<dbReference type="FunCoup" id="A0A0B2ULF2">
    <property type="interactions" value="227"/>
</dbReference>
<comment type="caution">
    <text evidence="6">The sequence shown here is derived from an EMBL/GenBank/DDBJ whole genome shotgun (WGS) entry which is preliminary data.</text>
</comment>
<dbReference type="Gene3D" id="2.30.30.100">
    <property type="match status" value="1"/>
</dbReference>
<evidence type="ECO:0000256" key="2">
    <source>
        <dbReference type="ARBA" id="ARBA00022884"/>
    </source>
</evidence>
<dbReference type="SUPFAM" id="SSF50182">
    <property type="entry name" value="Sm-like ribonucleoproteins"/>
    <property type="match status" value="1"/>
</dbReference>
<dbReference type="InterPro" id="IPR034104">
    <property type="entry name" value="Lsm1"/>
</dbReference>
<organism evidence="6 7">
    <name type="scientific">Ordospora colligata OC4</name>
    <dbReference type="NCBI Taxonomy" id="1354746"/>
    <lineage>
        <taxon>Eukaryota</taxon>
        <taxon>Fungi</taxon>
        <taxon>Fungi incertae sedis</taxon>
        <taxon>Microsporidia</taxon>
        <taxon>Ordosporidae</taxon>
        <taxon>Ordospora</taxon>
    </lineage>
</organism>
<dbReference type="Pfam" id="PF01423">
    <property type="entry name" value="LSM"/>
    <property type="match status" value="1"/>
</dbReference>
<comment type="subcellular location">
    <subcellularLocation>
        <location evidence="4">Cytoplasm</location>
    </subcellularLocation>
    <subcellularLocation>
        <location evidence="4">Cytoplasm</location>
        <location evidence="4">P-body</location>
    </subcellularLocation>
</comment>
<keyword evidence="4" id="KW-0507">mRNA processing</keyword>
<dbReference type="InterPro" id="IPR001163">
    <property type="entry name" value="Sm_dom_euk/arc"/>
</dbReference>
<dbReference type="OrthoDB" id="10263346at2759"/>
<keyword evidence="1 4" id="KW-0963">Cytoplasm</keyword>
<dbReference type="PANTHER" id="PTHR15588">
    <property type="entry name" value="LSM1"/>
    <property type="match status" value="1"/>
</dbReference>
<dbReference type="RefSeq" id="XP_014563827.1">
    <property type="nucleotide sequence ID" value="XM_014708341.1"/>
</dbReference>
<dbReference type="Proteomes" id="UP000031056">
    <property type="component" value="Unassembled WGS sequence"/>
</dbReference>
<dbReference type="CDD" id="cd01728">
    <property type="entry name" value="LSm1"/>
    <property type="match status" value="1"/>
</dbReference>
<evidence type="ECO:0000259" key="5">
    <source>
        <dbReference type="SMART" id="SM00651"/>
    </source>
</evidence>
<dbReference type="VEuPathDB" id="MicrosporidiaDB:M896_051940"/>
<protein>
    <recommendedName>
        <fullName evidence="4">U6 snRNA-associated Sm-like protein LSm1</fullName>
    </recommendedName>
</protein>
<sequence length="116" mass="13386">MVDEYSIDMRDYEAYLEKSVVVMLRDKRHLYGIMKSFDQFNSITLDKVVERIFHNDKYAEKIHQLFIIRGENISIIGLGSFDIPSNLSLTDFDVLSNEMSTSAQGCQDNTHSANEQ</sequence>
<keyword evidence="2 4" id="KW-0694">RNA-binding</keyword>
<evidence type="ECO:0000313" key="7">
    <source>
        <dbReference type="Proteomes" id="UP000031056"/>
    </source>
</evidence>
<dbReference type="GO" id="GO:0000290">
    <property type="term" value="P:deadenylation-dependent decapping of nuclear-transcribed mRNA"/>
    <property type="evidence" value="ECO:0007669"/>
    <property type="project" value="TreeGrafter"/>
</dbReference>
<reference evidence="6 7" key="1">
    <citation type="journal article" date="2014" name="MBio">
        <title>The Ordospora colligata genome; evolution of extreme reduction in microsporidia and host-to-parasite horizontal gene transfer.</title>
        <authorList>
            <person name="Pombert J.-F."/>
            <person name="Haag K.L."/>
            <person name="Beidas S."/>
            <person name="Ebert D."/>
            <person name="Keeling P.J."/>
        </authorList>
    </citation>
    <scope>NUCLEOTIDE SEQUENCE [LARGE SCALE GENOMIC DNA]</scope>
    <source>
        <strain evidence="6 7">OC4</strain>
    </source>
</reference>
<name>A0A0B2ULF2_9MICR</name>
<dbReference type="InterPro" id="IPR010920">
    <property type="entry name" value="LSM_dom_sf"/>
</dbReference>
<evidence type="ECO:0000256" key="3">
    <source>
        <dbReference type="ARBA" id="ARBA00023274"/>
    </source>
</evidence>
<dbReference type="GeneID" id="26261847"/>
<keyword evidence="3 4" id="KW-0687">Ribonucleoprotein</keyword>
<dbReference type="SMART" id="SM00651">
    <property type="entry name" value="Sm"/>
    <property type="match status" value="1"/>
</dbReference>
<dbReference type="GO" id="GO:0006397">
    <property type="term" value="P:mRNA processing"/>
    <property type="evidence" value="ECO:0007669"/>
    <property type="project" value="UniProtKB-UniRule"/>
</dbReference>
<keyword evidence="7" id="KW-1185">Reference proteome</keyword>
<dbReference type="AlphaFoldDB" id="A0A0B2ULF2"/>
<dbReference type="STRING" id="1354746.A0A0B2ULF2"/>
<evidence type="ECO:0000313" key="6">
    <source>
        <dbReference type="EMBL" id="KHN69785.1"/>
    </source>
</evidence>
<dbReference type="InParanoid" id="A0A0B2ULF2"/>
<comment type="function">
    <text evidence="4">Component of the cytoplasmic LSM1-LSM7 complex which is involved in mRNA degradation.</text>
</comment>
<dbReference type="HOGENOM" id="CLU_076902_8_4_1"/>
<dbReference type="PANTHER" id="PTHR15588:SF8">
    <property type="entry name" value="U6 SNRNA-ASSOCIATED SM-LIKE PROTEIN LSM1"/>
    <property type="match status" value="1"/>
</dbReference>
<accession>A0A0B2ULF2</accession>
<dbReference type="EMBL" id="JOKQ01000005">
    <property type="protein sequence ID" value="KHN69785.1"/>
    <property type="molecule type" value="Genomic_DNA"/>
</dbReference>
<dbReference type="InterPro" id="IPR044642">
    <property type="entry name" value="PTHR15588"/>
</dbReference>
<evidence type="ECO:0000256" key="1">
    <source>
        <dbReference type="ARBA" id="ARBA00022490"/>
    </source>
</evidence>
<dbReference type="GO" id="GO:1990904">
    <property type="term" value="C:ribonucleoprotein complex"/>
    <property type="evidence" value="ECO:0007669"/>
    <property type="project" value="UniProtKB-KW"/>
</dbReference>